<dbReference type="InterPro" id="IPR054542">
    <property type="entry name" value="Cys_met_metab_PP"/>
</dbReference>
<dbReference type="Proteomes" id="UP000199387">
    <property type="component" value="Unassembled WGS sequence"/>
</dbReference>
<keyword evidence="3" id="KW-0808">Transferase</keyword>
<evidence type="ECO:0000256" key="3">
    <source>
        <dbReference type="ARBA" id="ARBA00022679"/>
    </source>
</evidence>
<dbReference type="STRING" id="1236220.SAMN04488112_11736"/>
<evidence type="ECO:0000256" key="8">
    <source>
        <dbReference type="RuleBase" id="RU362118"/>
    </source>
</evidence>
<dbReference type="EMBL" id="FMZA01000017">
    <property type="protein sequence ID" value="SDC81016.1"/>
    <property type="molecule type" value="Genomic_DNA"/>
</dbReference>
<evidence type="ECO:0000256" key="1">
    <source>
        <dbReference type="ARBA" id="ARBA00001933"/>
    </source>
</evidence>
<evidence type="ECO:0000313" key="10">
    <source>
        <dbReference type="EMBL" id="SDC81016.1"/>
    </source>
</evidence>
<dbReference type="InterPro" id="IPR015422">
    <property type="entry name" value="PyrdxlP-dep_Trfase_small"/>
</dbReference>
<evidence type="ECO:0000256" key="6">
    <source>
        <dbReference type="ARBA" id="ARBA00071157"/>
    </source>
</evidence>
<reference evidence="10 11" key="1">
    <citation type="submission" date="2016-10" db="EMBL/GenBank/DDBJ databases">
        <authorList>
            <person name="de Groot N.N."/>
        </authorList>
    </citation>
    <scope>NUCLEOTIDE SEQUENCE [LARGE SCALE GENOMIC DNA]</scope>
    <source>
        <strain evidence="10 11">DSM 45514</strain>
    </source>
</reference>
<dbReference type="PIRSF" id="PIRSF001434">
    <property type="entry name" value="CGS"/>
    <property type="match status" value="1"/>
</dbReference>
<dbReference type="GO" id="GO:0030170">
    <property type="term" value="F:pyridoxal phosphate binding"/>
    <property type="evidence" value="ECO:0007669"/>
    <property type="project" value="InterPro"/>
</dbReference>
<dbReference type="GO" id="GO:0003961">
    <property type="term" value="F:O-acetylhomoserine aminocarboxypropyltransferase activity"/>
    <property type="evidence" value="ECO:0007669"/>
    <property type="project" value="TreeGrafter"/>
</dbReference>
<dbReference type="FunFam" id="3.40.640.10:FF:000035">
    <property type="entry name" value="O-succinylhomoserine sulfhydrylase"/>
    <property type="match status" value="1"/>
</dbReference>
<dbReference type="SUPFAM" id="SSF53383">
    <property type="entry name" value="PLP-dependent transferases"/>
    <property type="match status" value="1"/>
</dbReference>
<accession>A0A1G6PND3</accession>
<dbReference type="Pfam" id="PF01053">
    <property type="entry name" value="Cys_Met_Meta_PP"/>
    <property type="match status" value="1"/>
</dbReference>
<dbReference type="GO" id="GO:0004124">
    <property type="term" value="F:cysteine synthase activity"/>
    <property type="evidence" value="ECO:0007669"/>
    <property type="project" value="TreeGrafter"/>
</dbReference>
<comment type="subunit">
    <text evidence="2">Homotetramer.</text>
</comment>
<dbReference type="InterPro" id="IPR015421">
    <property type="entry name" value="PyrdxlP-dep_Trfase_major"/>
</dbReference>
<dbReference type="RefSeq" id="WP_091571667.1">
    <property type="nucleotide sequence ID" value="NZ_FMZA01000017.1"/>
</dbReference>
<comment type="cofactor">
    <cofactor evidence="1 8">
        <name>pyridoxal 5'-phosphate</name>
        <dbReference type="ChEBI" id="CHEBI:597326"/>
    </cofactor>
</comment>
<sequence length="434" mass="46756">MSEEQRSYRPETLAVHAGQEPDPATNARAVPIYQTTSYTFNDTEHAANLFSLAEPGNIYTRIMNPTQDVFEKRVAALEGGVGALAVSSGQSATTYALLNIAGSGDEIVSSSSLYGGTYNLFEHTLPKLGIKVNFVDPTDPENFKQAITDKTKAVFAETLGNPKMDVLDIEAVADVAHEAGIPLIVDNTLASPHLLRPIDFGADVVVHSATKFIGGHGTSIGGVIVDSGQFDWTNGKFPGLVEPDPSYHGLSYTEALGELAYITKARVQLLRDLGSALSPFNAFLLLQGLETLHLRMERHSENALKVAKWLKEHELVTWVDHPGLPEHASYEKAQKYLPKGQGAVFSFGINGGLEAGRRFIESLNLFSHLANVGDAKSLVIHPASTTHQQLTEEEQKAAGAAPDLIRLSVGIEAVDDLIADLDQALKKSQDPALV</sequence>
<dbReference type="AlphaFoldDB" id="A0A1G6PND3"/>
<dbReference type="NCBIfam" id="NF006096">
    <property type="entry name" value="PRK08248.1"/>
    <property type="match status" value="1"/>
</dbReference>
<keyword evidence="4 7" id="KW-0663">Pyridoxal phosphate</keyword>
<evidence type="ECO:0000256" key="9">
    <source>
        <dbReference type="SAM" id="MobiDB-lite"/>
    </source>
</evidence>
<dbReference type="NCBIfam" id="TIGR01326">
    <property type="entry name" value="OAH_OAS_sulfhy"/>
    <property type="match status" value="1"/>
</dbReference>
<protein>
    <recommendedName>
        <fullName evidence="6">O-succinylhomoserine sulfhydrylase</fullName>
    </recommendedName>
</protein>
<dbReference type="Gene3D" id="3.40.640.10">
    <property type="entry name" value="Type I PLP-dependent aspartate aminotransferase-like (Major domain)"/>
    <property type="match status" value="1"/>
</dbReference>
<dbReference type="FunFam" id="3.90.1150.10:FF:000033">
    <property type="entry name" value="Cystathionine gamma-synthase"/>
    <property type="match status" value="1"/>
</dbReference>
<comment type="similarity">
    <text evidence="5">Belongs to the trans-sulfuration enzymes family. MetZ subfamily.</text>
</comment>
<dbReference type="InterPro" id="IPR015424">
    <property type="entry name" value="PyrdxlP-dep_Trfase"/>
</dbReference>
<dbReference type="OrthoDB" id="9780685at2"/>
<organism evidence="10 11">
    <name type="scientific">Melghirimyces thermohalophilus</name>
    <dbReference type="NCBI Taxonomy" id="1236220"/>
    <lineage>
        <taxon>Bacteria</taxon>
        <taxon>Bacillati</taxon>
        <taxon>Bacillota</taxon>
        <taxon>Bacilli</taxon>
        <taxon>Bacillales</taxon>
        <taxon>Thermoactinomycetaceae</taxon>
        <taxon>Melghirimyces</taxon>
    </lineage>
</organism>
<dbReference type="NCBIfam" id="NF005872">
    <property type="entry name" value="PRK07812.1"/>
    <property type="match status" value="1"/>
</dbReference>
<evidence type="ECO:0000313" key="11">
    <source>
        <dbReference type="Proteomes" id="UP000199387"/>
    </source>
</evidence>
<dbReference type="InterPro" id="IPR000277">
    <property type="entry name" value="Cys/Met-Metab_PyrdxlP-dep_enz"/>
</dbReference>
<feature type="modified residue" description="N6-(pyridoxal phosphate)lysine" evidence="7">
    <location>
        <position position="211"/>
    </location>
</feature>
<dbReference type="GO" id="GO:0006535">
    <property type="term" value="P:cysteine biosynthetic process from serine"/>
    <property type="evidence" value="ECO:0007669"/>
    <property type="project" value="TreeGrafter"/>
</dbReference>
<evidence type="ECO:0000256" key="2">
    <source>
        <dbReference type="ARBA" id="ARBA00011881"/>
    </source>
</evidence>
<dbReference type="CDD" id="cd00614">
    <property type="entry name" value="CGS_like"/>
    <property type="match status" value="1"/>
</dbReference>
<gene>
    <name evidence="10" type="ORF">SAMN04488112_11736</name>
</gene>
<name>A0A1G6PND3_9BACL</name>
<dbReference type="PANTHER" id="PTHR43797:SF2">
    <property type="entry name" value="HOMOCYSTEINE_CYSTEINE SYNTHASE"/>
    <property type="match status" value="1"/>
</dbReference>
<dbReference type="GO" id="GO:0005737">
    <property type="term" value="C:cytoplasm"/>
    <property type="evidence" value="ECO:0007669"/>
    <property type="project" value="TreeGrafter"/>
</dbReference>
<evidence type="ECO:0000256" key="4">
    <source>
        <dbReference type="ARBA" id="ARBA00022898"/>
    </source>
</evidence>
<dbReference type="GO" id="GO:0016829">
    <property type="term" value="F:lyase activity"/>
    <property type="evidence" value="ECO:0007669"/>
    <property type="project" value="UniProtKB-KW"/>
</dbReference>
<dbReference type="InterPro" id="IPR006235">
    <property type="entry name" value="OAc-hSer/O-AcSer_sulfhydrylase"/>
</dbReference>
<keyword evidence="10" id="KW-0456">Lyase</keyword>
<dbReference type="GO" id="GO:0071269">
    <property type="term" value="P:L-homocysteine biosynthetic process"/>
    <property type="evidence" value="ECO:0007669"/>
    <property type="project" value="TreeGrafter"/>
</dbReference>
<evidence type="ECO:0000256" key="7">
    <source>
        <dbReference type="PIRSR" id="PIRSR001434-2"/>
    </source>
</evidence>
<feature type="region of interest" description="Disordered" evidence="9">
    <location>
        <begin position="1"/>
        <end position="26"/>
    </location>
</feature>
<proteinExistence type="inferred from homology"/>
<keyword evidence="11" id="KW-1185">Reference proteome</keyword>
<dbReference type="PANTHER" id="PTHR43797">
    <property type="entry name" value="HOMOCYSTEINE/CYSTEINE SYNTHASE"/>
    <property type="match status" value="1"/>
</dbReference>
<dbReference type="PROSITE" id="PS00868">
    <property type="entry name" value="CYS_MET_METAB_PP"/>
    <property type="match status" value="1"/>
</dbReference>
<dbReference type="GO" id="GO:0019346">
    <property type="term" value="P:transsulfuration"/>
    <property type="evidence" value="ECO:0007669"/>
    <property type="project" value="InterPro"/>
</dbReference>
<evidence type="ECO:0000256" key="5">
    <source>
        <dbReference type="ARBA" id="ARBA00060995"/>
    </source>
</evidence>
<dbReference type="Gene3D" id="3.90.1150.10">
    <property type="entry name" value="Aspartate Aminotransferase, domain 1"/>
    <property type="match status" value="1"/>
</dbReference>